<dbReference type="RefSeq" id="WP_136852822.1">
    <property type="nucleotide sequence ID" value="NZ_SWCI01000004.1"/>
</dbReference>
<reference evidence="2 3" key="1">
    <citation type="submission" date="2019-04" db="EMBL/GenBank/DDBJ databases">
        <authorList>
            <person name="Hwang J.C."/>
        </authorList>
    </citation>
    <scope>NUCLEOTIDE SEQUENCE [LARGE SCALE GENOMIC DNA]</scope>
    <source>
        <strain evidence="2 3">IMCC35001</strain>
    </source>
</reference>
<evidence type="ECO:0000256" key="1">
    <source>
        <dbReference type="SAM" id="SignalP"/>
    </source>
</evidence>
<dbReference type="Proteomes" id="UP000305674">
    <property type="component" value="Unassembled WGS sequence"/>
</dbReference>
<evidence type="ECO:0008006" key="4">
    <source>
        <dbReference type="Google" id="ProtNLM"/>
    </source>
</evidence>
<keyword evidence="1" id="KW-0732">Signal</keyword>
<feature type="signal peptide" evidence="1">
    <location>
        <begin position="1"/>
        <end position="22"/>
    </location>
</feature>
<comment type="caution">
    <text evidence="2">The sequence shown here is derived from an EMBL/GenBank/DDBJ whole genome shotgun (WGS) entry which is preliminary data.</text>
</comment>
<sequence>MTTRALLLTLATTLTLNAPVLAGWEEIKAKARELGEKASEVGQEAWASTTEVSQEAWSATKEWSQETWEASSAWADAALNSAGEWSDEALGKGKTWYHQGEVKLEEMVEPKSPQQARDALNTLSEVTLIKLLTEHPEVKPLFDDAYGYAVFDSRQFSLLLHTNGGSGVAVNRHSGRRTYMNMLGGGLALGFGAKFYQQVMLFEDGVSYDKFINDGWSGGTEAGILAWNESAKFGQSFHNGVAFYVLNEKGLLLDANINGSRYWQDGDLN</sequence>
<evidence type="ECO:0000313" key="2">
    <source>
        <dbReference type="EMBL" id="TKB49400.1"/>
    </source>
</evidence>
<evidence type="ECO:0000313" key="3">
    <source>
        <dbReference type="Proteomes" id="UP000305674"/>
    </source>
</evidence>
<dbReference type="AlphaFoldDB" id="A0A4U1BG46"/>
<protein>
    <recommendedName>
        <fullName evidence="4">Lipoprotein</fullName>
    </recommendedName>
</protein>
<dbReference type="EMBL" id="SWCI01000004">
    <property type="protein sequence ID" value="TKB49400.1"/>
    <property type="molecule type" value="Genomic_DNA"/>
</dbReference>
<proteinExistence type="predicted"/>
<gene>
    <name evidence="2" type="ORF">FCL40_08695</name>
</gene>
<organism evidence="2 3">
    <name type="scientific">Ferrimonas sediminicola</name>
    <dbReference type="NCBI Taxonomy" id="2569538"/>
    <lineage>
        <taxon>Bacteria</taxon>
        <taxon>Pseudomonadati</taxon>
        <taxon>Pseudomonadota</taxon>
        <taxon>Gammaproteobacteria</taxon>
        <taxon>Alteromonadales</taxon>
        <taxon>Ferrimonadaceae</taxon>
        <taxon>Ferrimonas</taxon>
    </lineage>
</organism>
<dbReference type="OrthoDB" id="117166at2"/>
<accession>A0A4U1BG46</accession>
<name>A0A4U1BG46_9GAMM</name>
<keyword evidence="3" id="KW-1185">Reference proteome</keyword>
<feature type="chain" id="PRO_5020281219" description="Lipoprotein" evidence="1">
    <location>
        <begin position="23"/>
        <end position="269"/>
    </location>
</feature>